<dbReference type="OrthoDB" id="1098521at2"/>
<evidence type="ECO:0000313" key="3">
    <source>
        <dbReference type="Proteomes" id="UP000007364"/>
    </source>
</evidence>
<proteinExistence type="predicted"/>
<dbReference type="EMBL" id="AMSG01000002">
    <property type="protein sequence ID" value="EKF56461.1"/>
    <property type="molecule type" value="Genomic_DNA"/>
</dbReference>
<keyword evidence="3" id="KW-1185">Reference proteome</keyword>
<protein>
    <submittedName>
        <fullName evidence="2">Uncharacterized protein</fullName>
    </submittedName>
</protein>
<reference evidence="2 3" key="1">
    <citation type="journal article" date="2012" name="J. Bacteriol.">
        <title>Genome Sequence of Galbibacter marinum Type Strain ck-I2-15.</title>
        <authorList>
            <person name="Lai Q."/>
            <person name="Li C."/>
            <person name="Shao Z."/>
        </authorList>
    </citation>
    <scope>NUCLEOTIDE SEQUENCE [LARGE SCALE GENOMIC DNA]</scope>
    <source>
        <strain evidence="3">ck-I2-15</strain>
    </source>
</reference>
<keyword evidence="1" id="KW-0472">Membrane</keyword>
<sequence>MESVNRIEKLLEKYLEATTTLAEENELKEYFASDDVAPHLQHYSMMFNYFSVAKEERSTREIPVKPGKNRYYLAWASIAAVAVLAFGVYFGSEEPSSPYEKLFAQGYTEEEIESAQMAISLFTNNFKKGVEGASYLEEFEKSTNRFILNN</sequence>
<evidence type="ECO:0000256" key="1">
    <source>
        <dbReference type="SAM" id="Phobius"/>
    </source>
</evidence>
<dbReference type="RefSeq" id="WP_008990480.1">
    <property type="nucleotide sequence ID" value="NZ_AMSG01000002.1"/>
</dbReference>
<comment type="caution">
    <text evidence="2">The sequence shown here is derived from an EMBL/GenBank/DDBJ whole genome shotgun (WGS) entry which is preliminary data.</text>
</comment>
<dbReference type="PATRIC" id="fig|555500.3.peg.629"/>
<feature type="transmembrane region" description="Helical" evidence="1">
    <location>
        <begin position="72"/>
        <end position="92"/>
    </location>
</feature>
<keyword evidence="1" id="KW-1133">Transmembrane helix</keyword>
<organism evidence="2 3">
    <name type="scientific">Galbibacter marinus</name>
    <dbReference type="NCBI Taxonomy" id="555500"/>
    <lineage>
        <taxon>Bacteria</taxon>
        <taxon>Pseudomonadati</taxon>
        <taxon>Bacteroidota</taxon>
        <taxon>Flavobacteriia</taxon>
        <taxon>Flavobacteriales</taxon>
        <taxon>Flavobacteriaceae</taxon>
        <taxon>Galbibacter</taxon>
    </lineage>
</organism>
<dbReference type="STRING" id="555500.I215_03023"/>
<evidence type="ECO:0000313" key="2">
    <source>
        <dbReference type="EMBL" id="EKF56461.1"/>
    </source>
</evidence>
<gene>
    <name evidence="2" type="ORF">I215_03023</name>
</gene>
<keyword evidence="1" id="KW-0812">Transmembrane</keyword>
<dbReference type="Proteomes" id="UP000007364">
    <property type="component" value="Unassembled WGS sequence"/>
</dbReference>
<accession>K2Q6G9</accession>
<name>K2Q6G9_9FLAO</name>
<dbReference type="AlphaFoldDB" id="K2Q6G9"/>
<dbReference type="eggNOG" id="COG1413">
    <property type="taxonomic scope" value="Bacteria"/>
</dbReference>